<feature type="transmembrane region" description="Helical" evidence="9">
    <location>
        <begin position="66"/>
        <end position="90"/>
    </location>
</feature>
<dbReference type="SUPFAM" id="SSF161098">
    <property type="entry name" value="MetI-like"/>
    <property type="match status" value="1"/>
</dbReference>
<evidence type="ECO:0000256" key="2">
    <source>
        <dbReference type="ARBA" id="ARBA00011557"/>
    </source>
</evidence>
<dbReference type="GO" id="GO:0005886">
    <property type="term" value="C:plasma membrane"/>
    <property type="evidence" value="ECO:0007669"/>
    <property type="project" value="UniProtKB-SubCell"/>
</dbReference>
<evidence type="ECO:0000256" key="3">
    <source>
        <dbReference type="ARBA" id="ARBA00020515"/>
    </source>
</evidence>
<evidence type="ECO:0000256" key="8">
    <source>
        <dbReference type="ARBA" id="ARBA00023136"/>
    </source>
</evidence>
<dbReference type="Pfam" id="PF00528">
    <property type="entry name" value="BPD_transp_1"/>
    <property type="match status" value="1"/>
</dbReference>
<feature type="domain" description="ABC transmembrane type-1" evidence="11">
    <location>
        <begin position="62"/>
        <end position="248"/>
    </location>
</feature>
<accession>A0A2T1AGT0</accession>
<comment type="subunit">
    <text evidence="2 10">The complex is composed of two ATP-binding proteins (UgpC), two transmembrane proteins (UgpA and UgpE) and a solute-binding protein (UgpB).</text>
</comment>
<evidence type="ECO:0000259" key="11">
    <source>
        <dbReference type="PROSITE" id="PS50928"/>
    </source>
</evidence>
<evidence type="ECO:0000256" key="4">
    <source>
        <dbReference type="ARBA" id="ARBA00022448"/>
    </source>
</evidence>
<evidence type="ECO:0000313" key="12">
    <source>
        <dbReference type="EMBL" id="PRZ47805.1"/>
    </source>
</evidence>
<dbReference type="OrthoDB" id="9815445at2"/>
<sequence>MPRSLAKVTDHLILILGCVVMVGPVALLVVDLLSAPNLWPQFQTLFGADGVLGYDVSLWRMLGNSVLLALGVATLACTLSLLAGFALVFFPLPGRDWIFGLMLLAMFFPIETRILPSFAVVHQLGLLNSHAGMVLPIVASGFGVLVFRQFLRQVPKELIEAARLDGAHPIRCLRDIILPISAPMIAALFAIFFVLGWNQYVWPLMLSTTRQDMVTVVSGVVRAGPDAVQGQALALLAMLPPGLVILLSQRWLMRGLTSGIH</sequence>
<gene>
    <name evidence="10" type="primary">ugpE</name>
    <name evidence="12" type="ORF">CLV89_10526</name>
</gene>
<dbReference type="AlphaFoldDB" id="A0A2T1AGT0"/>
<name>A0A2T1AGT0_TRISK</name>
<evidence type="ECO:0000313" key="13">
    <source>
        <dbReference type="Proteomes" id="UP000237718"/>
    </source>
</evidence>
<dbReference type="PANTHER" id="PTHR43744">
    <property type="entry name" value="ABC TRANSPORTER PERMEASE PROTEIN MG189-RELATED-RELATED"/>
    <property type="match status" value="1"/>
</dbReference>
<evidence type="ECO:0000256" key="7">
    <source>
        <dbReference type="ARBA" id="ARBA00022989"/>
    </source>
</evidence>
<comment type="similarity">
    <text evidence="9">Belongs to the binding-protein-dependent transport system permease family.</text>
</comment>
<evidence type="ECO:0000256" key="1">
    <source>
        <dbReference type="ARBA" id="ARBA00004651"/>
    </source>
</evidence>
<proteinExistence type="inferred from homology"/>
<feature type="transmembrane region" description="Helical" evidence="9">
    <location>
        <begin position="133"/>
        <end position="151"/>
    </location>
</feature>
<feature type="transmembrane region" description="Helical" evidence="9">
    <location>
        <begin position="12"/>
        <end position="30"/>
    </location>
</feature>
<evidence type="ECO:0000256" key="10">
    <source>
        <dbReference type="RuleBase" id="RU363056"/>
    </source>
</evidence>
<comment type="caution">
    <text evidence="12">The sequence shown here is derived from an EMBL/GenBank/DDBJ whole genome shotgun (WGS) entry which is preliminary data.</text>
</comment>
<feature type="transmembrane region" description="Helical" evidence="9">
    <location>
        <begin position="228"/>
        <end position="247"/>
    </location>
</feature>
<dbReference type="InterPro" id="IPR000515">
    <property type="entry name" value="MetI-like"/>
</dbReference>
<dbReference type="CDD" id="cd06261">
    <property type="entry name" value="TM_PBP2"/>
    <property type="match status" value="1"/>
</dbReference>
<dbReference type="InterPro" id="IPR035906">
    <property type="entry name" value="MetI-like_sf"/>
</dbReference>
<keyword evidence="6 9" id="KW-0812">Transmembrane</keyword>
<feature type="transmembrane region" description="Helical" evidence="9">
    <location>
        <begin position="97"/>
        <end position="121"/>
    </location>
</feature>
<dbReference type="EMBL" id="PVUF01000005">
    <property type="protein sequence ID" value="PRZ47805.1"/>
    <property type="molecule type" value="Genomic_DNA"/>
</dbReference>
<organism evidence="12 13">
    <name type="scientific">Tritonibacter scottomollicae</name>
    <name type="common">Epibacterium scottomollicae</name>
    <dbReference type="NCBI Taxonomy" id="483013"/>
    <lineage>
        <taxon>Bacteria</taxon>
        <taxon>Pseudomonadati</taxon>
        <taxon>Pseudomonadota</taxon>
        <taxon>Alphaproteobacteria</taxon>
        <taxon>Rhodobacterales</taxon>
        <taxon>Paracoccaceae</taxon>
        <taxon>Tritonibacter</taxon>
    </lineage>
</organism>
<dbReference type="GO" id="GO:0055085">
    <property type="term" value="P:transmembrane transport"/>
    <property type="evidence" value="ECO:0007669"/>
    <property type="project" value="InterPro"/>
</dbReference>
<keyword evidence="4 9" id="KW-0813">Transport</keyword>
<keyword evidence="10" id="KW-0997">Cell inner membrane</keyword>
<evidence type="ECO:0000256" key="6">
    <source>
        <dbReference type="ARBA" id="ARBA00022692"/>
    </source>
</evidence>
<feature type="transmembrane region" description="Helical" evidence="9">
    <location>
        <begin position="172"/>
        <end position="197"/>
    </location>
</feature>
<keyword evidence="7 9" id="KW-1133">Transmembrane helix</keyword>
<reference evidence="12 13" key="1">
    <citation type="submission" date="2018-03" db="EMBL/GenBank/DDBJ databases">
        <title>Genomic Encyclopedia of Archaeal and Bacterial Type Strains, Phase II (KMG-II): from individual species to whole genera.</title>
        <authorList>
            <person name="Goeker M."/>
        </authorList>
    </citation>
    <scope>NUCLEOTIDE SEQUENCE [LARGE SCALE GENOMIC DNA]</scope>
    <source>
        <strain evidence="12 13">DSM 25328</strain>
    </source>
</reference>
<dbReference type="RefSeq" id="WP_106163510.1">
    <property type="nucleotide sequence ID" value="NZ_PVUF01000005.1"/>
</dbReference>
<evidence type="ECO:0000256" key="5">
    <source>
        <dbReference type="ARBA" id="ARBA00022475"/>
    </source>
</evidence>
<keyword evidence="8 9" id="KW-0472">Membrane</keyword>
<dbReference type="Gene3D" id="1.10.3720.10">
    <property type="entry name" value="MetI-like"/>
    <property type="match status" value="1"/>
</dbReference>
<dbReference type="PANTHER" id="PTHR43744:SF8">
    <property type="entry name" value="SN-GLYCEROL-3-PHOSPHATE TRANSPORT SYSTEM PERMEASE PROTEIN UGPE"/>
    <property type="match status" value="1"/>
</dbReference>
<comment type="function">
    <text evidence="10">Part of the ABC transporter complex UgpBAEC involved in sn-glycerol-3-phosphate (G3P) import. Probably responsible for the translocation of the substrate across the membrane.</text>
</comment>
<dbReference type="Proteomes" id="UP000237718">
    <property type="component" value="Unassembled WGS sequence"/>
</dbReference>
<keyword evidence="5 10" id="KW-1003">Cell membrane</keyword>
<protein>
    <recommendedName>
        <fullName evidence="3 10">sn-glycerol-3-phosphate transport system permease protein UgpE</fullName>
    </recommendedName>
</protein>
<dbReference type="PROSITE" id="PS50928">
    <property type="entry name" value="ABC_TM1"/>
    <property type="match status" value="1"/>
</dbReference>
<evidence type="ECO:0000256" key="9">
    <source>
        <dbReference type="RuleBase" id="RU363032"/>
    </source>
</evidence>
<comment type="subcellular location">
    <subcellularLocation>
        <location evidence="10">Cell inner membrane</location>
        <topology evidence="10">Multi-pass membrane protein</topology>
    </subcellularLocation>
    <subcellularLocation>
        <location evidence="1 9">Cell membrane</location>
        <topology evidence="1 9">Multi-pass membrane protein</topology>
    </subcellularLocation>
</comment>